<proteinExistence type="inferred from homology"/>
<name>A0A7T4QZG3_9GAMM</name>
<dbReference type="KEGG" id="snan:I6N98_15065"/>
<accession>A0A7T4QZG3</accession>
<reference evidence="9 10" key="1">
    <citation type="submission" date="2020-12" db="EMBL/GenBank/DDBJ databases">
        <authorList>
            <person name="Shan Y."/>
        </authorList>
    </citation>
    <scope>NUCLEOTIDE SEQUENCE [LARGE SCALE GENOMIC DNA]</scope>
    <source>
        <strain evidence="10">csc3.9</strain>
    </source>
</reference>
<evidence type="ECO:0000256" key="6">
    <source>
        <dbReference type="SAM" id="MobiDB-lite"/>
    </source>
</evidence>
<dbReference type="InterPro" id="IPR001021">
    <property type="entry name" value="Ribosomal_bL25_long"/>
</dbReference>
<dbReference type="RefSeq" id="WP_198569152.1">
    <property type="nucleotide sequence ID" value="NZ_CP066167.1"/>
</dbReference>
<dbReference type="InterPro" id="IPR020930">
    <property type="entry name" value="Ribosomal_uL5_bac-type"/>
</dbReference>
<organism evidence="9 10">
    <name type="scientific">Spongiibacter nanhainus</name>
    <dbReference type="NCBI Taxonomy" id="2794344"/>
    <lineage>
        <taxon>Bacteria</taxon>
        <taxon>Pseudomonadati</taxon>
        <taxon>Pseudomonadota</taxon>
        <taxon>Gammaproteobacteria</taxon>
        <taxon>Cellvibrionales</taxon>
        <taxon>Spongiibacteraceae</taxon>
        <taxon>Spongiibacter</taxon>
    </lineage>
</organism>
<dbReference type="CDD" id="cd00495">
    <property type="entry name" value="Ribosomal_L25_TL5_CTC"/>
    <property type="match status" value="1"/>
</dbReference>
<dbReference type="NCBIfam" id="NF004128">
    <property type="entry name" value="PRK05618.1-2"/>
    <property type="match status" value="1"/>
</dbReference>
<gene>
    <name evidence="5" type="primary">rplY</name>
    <name evidence="5" type="synonym">ctc</name>
    <name evidence="9" type="ORF">I6N98_15065</name>
</gene>
<dbReference type="InterPro" id="IPR029751">
    <property type="entry name" value="Ribosomal_L25_dom"/>
</dbReference>
<keyword evidence="2 5" id="KW-0694">RNA-binding</keyword>
<dbReference type="NCBIfam" id="TIGR00731">
    <property type="entry name" value="bL25_bact_ctc"/>
    <property type="match status" value="1"/>
</dbReference>
<comment type="function">
    <text evidence="5">This is one of the proteins that binds to the 5S RNA in the ribosome where it forms part of the central protuberance.</text>
</comment>
<dbReference type="AlphaFoldDB" id="A0A7T4QZG3"/>
<evidence type="ECO:0000313" key="9">
    <source>
        <dbReference type="EMBL" id="QQD17653.1"/>
    </source>
</evidence>
<evidence type="ECO:0000256" key="3">
    <source>
        <dbReference type="ARBA" id="ARBA00022980"/>
    </source>
</evidence>
<dbReference type="Proteomes" id="UP000596063">
    <property type="component" value="Chromosome"/>
</dbReference>
<keyword evidence="3 5" id="KW-0689">Ribosomal protein</keyword>
<dbReference type="HAMAP" id="MF_01334">
    <property type="entry name" value="Ribosomal_bL25_CTC"/>
    <property type="match status" value="1"/>
</dbReference>
<dbReference type="InterPro" id="IPR020056">
    <property type="entry name" value="Rbsml_bL25/Gln-tRNA_synth_N"/>
</dbReference>
<dbReference type="Pfam" id="PF14693">
    <property type="entry name" value="Ribosomal_TL5_C"/>
    <property type="match status" value="1"/>
</dbReference>
<evidence type="ECO:0000259" key="8">
    <source>
        <dbReference type="Pfam" id="PF14693"/>
    </source>
</evidence>
<evidence type="ECO:0000259" key="7">
    <source>
        <dbReference type="Pfam" id="PF01386"/>
    </source>
</evidence>
<evidence type="ECO:0000256" key="5">
    <source>
        <dbReference type="HAMAP-Rule" id="MF_01334"/>
    </source>
</evidence>
<feature type="domain" description="Large ribosomal subunit protein bL25 L25" evidence="7">
    <location>
        <begin position="8"/>
        <end position="95"/>
    </location>
</feature>
<feature type="domain" description="Large ribosomal subunit protein bL25 beta" evidence="8">
    <location>
        <begin position="103"/>
        <end position="194"/>
    </location>
</feature>
<dbReference type="InterPro" id="IPR011035">
    <property type="entry name" value="Ribosomal_bL25/Gln-tRNA_synth"/>
</dbReference>
<dbReference type="PANTHER" id="PTHR33284:SF1">
    <property type="entry name" value="RIBOSOMAL PROTEIN L25_GLN-TRNA SYNTHETASE, ANTI-CODON-BINDING DOMAIN-CONTAINING PROTEIN"/>
    <property type="match status" value="1"/>
</dbReference>
<dbReference type="GO" id="GO:0003735">
    <property type="term" value="F:structural constituent of ribosome"/>
    <property type="evidence" value="ECO:0007669"/>
    <property type="project" value="InterPro"/>
</dbReference>
<keyword evidence="4 5" id="KW-0687">Ribonucleoprotein</keyword>
<dbReference type="EMBL" id="CP066167">
    <property type="protein sequence ID" value="QQD17653.1"/>
    <property type="molecule type" value="Genomic_DNA"/>
</dbReference>
<evidence type="ECO:0000256" key="1">
    <source>
        <dbReference type="ARBA" id="ARBA00022730"/>
    </source>
</evidence>
<dbReference type="GO" id="GO:0008097">
    <property type="term" value="F:5S rRNA binding"/>
    <property type="evidence" value="ECO:0007669"/>
    <property type="project" value="InterPro"/>
</dbReference>
<keyword evidence="10" id="KW-1185">Reference proteome</keyword>
<protein>
    <recommendedName>
        <fullName evidence="5">Large ribosomal subunit protein bL25</fullName>
    </recommendedName>
    <alternativeName>
        <fullName evidence="5">General stress protein CTC</fullName>
    </alternativeName>
</protein>
<sequence length="217" mass="23640">MSSEYTVSAKARTDVGKGASRRLRREAAEVPGIVYGGNKEPQMISIPHKDLTWFLSDEAFFSSVLNLEIDGKGESVVIKDLHRHPAKNQLLHADFMRVSADTKITLHVPLHFLNEEACVGVKMQGGKITHAMTEVEVACLPKDLPEYIEVDMLDVEVGTILHISDLKLPEGVESTALQLGEDHDQAICSVQTPRGGSSDDDEAETSEDGDSGDAEES</sequence>
<dbReference type="PANTHER" id="PTHR33284">
    <property type="entry name" value="RIBOSOMAL PROTEIN L25/GLN-TRNA SYNTHETASE, ANTI-CODON-BINDING DOMAIN-CONTAINING PROTEIN"/>
    <property type="match status" value="1"/>
</dbReference>
<feature type="compositionally biased region" description="Acidic residues" evidence="6">
    <location>
        <begin position="198"/>
        <end position="217"/>
    </location>
</feature>
<evidence type="ECO:0000256" key="4">
    <source>
        <dbReference type="ARBA" id="ARBA00023274"/>
    </source>
</evidence>
<dbReference type="GO" id="GO:0006412">
    <property type="term" value="P:translation"/>
    <property type="evidence" value="ECO:0007669"/>
    <property type="project" value="UniProtKB-UniRule"/>
</dbReference>
<dbReference type="InterPro" id="IPR037121">
    <property type="entry name" value="Ribosomal_bL25_C"/>
</dbReference>
<dbReference type="Gene3D" id="2.170.120.20">
    <property type="entry name" value="Ribosomal protein L25, beta domain"/>
    <property type="match status" value="1"/>
</dbReference>
<feature type="region of interest" description="Disordered" evidence="6">
    <location>
        <begin position="180"/>
        <end position="217"/>
    </location>
</feature>
<dbReference type="InterPro" id="IPR020057">
    <property type="entry name" value="Ribosomal_bL25_b-dom"/>
</dbReference>
<dbReference type="Pfam" id="PF01386">
    <property type="entry name" value="Ribosomal_L25p"/>
    <property type="match status" value="1"/>
</dbReference>
<comment type="similarity">
    <text evidence="5">Belongs to the bacterial ribosomal protein bL25 family. CTC subfamily.</text>
</comment>
<dbReference type="NCBIfam" id="NF004130">
    <property type="entry name" value="PRK05618.1-5"/>
    <property type="match status" value="1"/>
</dbReference>
<dbReference type="Gene3D" id="2.40.240.10">
    <property type="entry name" value="Ribosomal Protein L25, Chain P"/>
    <property type="match status" value="1"/>
</dbReference>
<keyword evidence="1 5" id="KW-0699">rRNA-binding</keyword>
<evidence type="ECO:0000313" key="10">
    <source>
        <dbReference type="Proteomes" id="UP000596063"/>
    </source>
</evidence>
<dbReference type="GO" id="GO:0022625">
    <property type="term" value="C:cytosolic large ribosomal subunit"/>
    <property type="evidence" value="ECO:0007669"/>
    <property type="project" value="TreeGrafter"/>
</dbReference>
<evidence type="ECO:0000256" key="2">
    <source>
        <dbReference type="ARBA" id="ARBA00022884"/>
    </source>
</evidence>
<dbReference type="NCBIfam" id="NF004612">
    <property type="entry name" value="PRK05943.1"/>
    <property type="match status" value="1"/>
</dbReference>
<comment type="subunit">
    <text evidence="5">Part of the 50S ribosomal subunit; part of the 5S rRNA/L5/L18/L25 subcomplex. Contacts the 5S rRNA. Binds to the 5S rRNA independently of L5 and L18.</text>
</comment>
<dbReference type="SUPFAM" id="SSF50715">
    <property type="entry name" value="Ribosomal protein L25-like"/>
    <property type="match status" value="1"/>
</dbReference>